<dbReference type="SUPFAM" id="SSF52317">
    <property type="entry name" value="Class I glutamine amidotransferase-like"/>
    <property type="match status" value="1"/>
</dbReference>
<protein>
    <submittedName>
        <fullName evidence="1">Uncharacterized protein</fullName>
    </submittedName>
</protein>
<reference evidence="1 2" key="1">
    <citation type="submission" date="2015-11" db="EMBL/GenBank/DDBJ databases">
        <authorList>
            <person name="Varghese N."/>
        </authorList>
    </citation>
    <scope>NUCLEOTIDE SEQUENCE [LARGE SCALE GENOMIC DNA]</scope>
    <source>
        <strain evidence="1 2">JGI-24</strain>
    </source>
</reference>
<proteinExistence type="predicted"/>
<dbReference type="Proteomes" id="UP000243065">
    <property type="component" value="Unassembled WGS sequence"/>
</dbReference>
<gene>
    <name evidence="1" type="ORF">JGI24_00303</name>
</gene>
<organism evidence="1 2">
    <name type="scientific">Kryptobacter tengchongensis</name>
    <dbReference type="NCBI Taxonomy" id="1643429"/>
    <lineage>
        <taxon>Bacteria</taxon>
        <taxon>Pseudomonadati</taxon>
        <taxon>Candidatus Kryptoniota</taxon>
        <taxon>Candidatus Kryptobacter</taxon>
    </lineage>
</organism>
<dbReference type="OrthoDB" id="9768503at2"/>
<sequence length="805" mass="94215">MKIAFLFDPEPTYEQIQAYKWVRARTGCAFKVEIDEIFRTNLYDFNIIWWHYDKNFTLPEIVKDENFRAILLDFLKNGGNLLLTLSAVKFLNEIQIEPVEPDFEGFEIDFNPRGFVSFFGHPIFRKLQNGVNVYLPRYGDKFLTVAYVKQTPEKLKVIAVEKIGDEIKLEKKILFEYEDNGRVIGIGGNVYFSVENKFFYNLDRFVLNSLLYLNNPKKFPEPRTYWSFHTKVEHVNLKLEDKALRSAQKKIGERGTGISLEEGDAFFIQGRGIYARVSKSEIGQVSIPPFRFIEYLKIYVRDGLGFLAPQNVRVVFKPESVLREFEIGGVKFKENIFTHPKKPILILNFLMTSEVDFEICFELKISPKILNSPIIPFKNFSFGYEEKLKSVYVFNDSYFSLFCGSSRKPELVEFETEEDLIIKIFYKIFAGVEKAFNFAIVGEVKQPFSSEDVINVAKWNYKFALMFPHKVFKESFKFVKDRFRKHLLILTPNEKLNENFKFSVALVPKFIKSVKTLGDFAIDELNKFDVDLKKVFKVLSVMLKIGEYDGVRDTLEFVGRYINLSGEIPSRFSLFGVFEYGDEKLKWDYIKICADYLRCSKDKLFAKFTWRRLKRMFKNYEVEKIEGDIVNSLFLFAKILKDEEWIEKLSGFGVGDVGNLDIGRRQEVNFGNCFDVNSAFSVSGFIDVVLSKYCVFDVDSFAKKIYFSPFVKNGWGFLEIRNLRIQNMSINVFVKREDNWISFLFEKRSLPEVKVIFEPRFEGNVLVEKVMIDDKSVQGFRVEGNKIMLEFPFRFKREVKILGVF</sequence>
<dbReference type="RefSeq" id="WP_072149789.1">
    <property type="nucleotide sequence ID" value="NZ_CZVU01000008.1"/>
</dbReference>
<name>A0A656D405_KRYT1</name>
<accession>A0A656D405</accession>
<keyword evidence="2" id="KW-1185">Reference proteome</keyword>
<evidence type="ECO:0000313" key="1">
    <source>
        <dbReference type="EMBL" id="CUS97626.1"/>
    </source>
</evidence>
<dbReference type="InterPro" id="IPR029062">
    <property type="entry name" value="Class_I_gatase-like"/>
</dbReference>
<dbReference type="AlphaFoldDB" id="A0A656D405"/>
<dbReference type="EMBL" id="CZVU01000008">
    <property type="protein sequence ID" value="CUS97626.1"/>
    <property type="molecule type" value="Genomic_DNA"/>
</dbReference>
<evidence type="ECO:0000313" key="2">
    <source>
        <dbReference type="Proteomes" id="UP000243065"/>
    </source>
</evidence>